<comment type="caution">
    <text evidence="2">The sequence shown here is derived from an EMBL/GenBank/DDBJ whole genome shotgun (WGS) entry which is preliminary data.</text>
</comment>
<accession>A0AAN7QZE5</accession>
<reference evidence="2 3" key="1">
    <citation type="journal article" date="2023" name="Hortic Res">
        <title>Pangenome of water caltrop reveals structural variations and asymmetric subgenome divergence after allopolyploidization.</title>
        <authorList>
            <person name="Zhang X."/>
            <person name="Chen Y."/>
            <person name="Wang L."/>
            <person name="Yuan Y."/>
            <person name="Fang M."/>
            <person name="Shi L."/>
            <person name="Lu R."/>
            <person name="Comes H.P."/>
            <person name="Ma Y."/>
            <person name="Chen Y."/>
            <person name="Huang G."/>
            <person name="Zhou Y."/>
            <person name="Zheng Z."/>
            <person name="Qiu Y."/>
        </authorList>
    </citation>
    <scope>NUCLEOTIDE SEQUENCE [LARGE SCALE GENOMIC DNA]</scope>
    <source>
        <strain evidence="2">F231</strain>
    </source>
</reference>
<dbReference type="Proteomes" id="UP001346149">
    <property type="component" value="Unassembled WGS sequence"/>
</dbReference>
<dbReference type="PANTHER" id="PTHR42938">
    <property type="entry name" value="FORMATE DEHYDROGENASE 1"/>
    <property type="match status" value="1"/>
</dbReference>
<organism evidence="2 3">
    <name type="scientific">Trapa natans</name>
    <name type="common">Water chestnut</name>
    <dbReference type="NCBI Taxonomy" id="22666"/>
    <lineage>
        <taxon>Eukaryota</taxon>
        <taxon>Viridiplantae</taxon>
        <taxon>Streptophyta</taxon>
        <taxon>Embryophyta</taxon>
        <taxon>Tracheophyta</taxon>
        <taxon>Spermatophyta</taxon>
        <taxon>Magnoliopsida</taxon>
        <taxon>eudicotyledons</taxon>
        <taxon>Gunneridae</taxon>
        <taxon>Pentapetalae</taxon>
        <taxon>rosids</taxon>
        <taxon>malvids</taxon>
        <taxon>Myrtales</taxon>
        <taxon>Lythraceae</taxon>
        <taxon>Trapa</taxon>
    </lineage>
</organism>
<keyword evidence="1" id="KW-1133">Transmembrane helix</keyword>
<keyword evidence="3" id="KW-1185">Reference proteome</keyword>
<dbReference type="GO" id="GO:0004617">
    <property type="term" value="F:phosphoglycerate dehydrogenase activity"/>
    <property type="evidence" value="ECO:0007669"/>
    <property type="project" value="TreeGrafter"/>
</dbReference>
<protein>
    <recommendedName>
        <fullName evidence="4">Erythronate-4-phosphate dehydrogenase family protein</fullName>
    </recommendedName>
</protein>
<evidence type="ECO:0000313" key="3">
    <source>
        <dbReference type="Proteomes" id="UP001346149"/>
    </source>
</evidence>
<evidence type="ECO:0000313" key="2">
    <source>
        <dbReference type="EMBL" id="KAK4781820.1"/>
    </source>
</evidence>
<feature type="transmembrane region" description="Helical" evidence="1">
    <location>
        <begin position="270"/>
        <end position="293"/>
    </location>
</feature>
<name>A0AAN7QZE5_TRANT</name>
<keyword evidence="1" id="KW-0812">Transmembrane</keyword>
<evidence type="ECO:0000256" key="1">
    <source>
        <dbReference type="SAM" id="Phobius"/>
    </source>
</evidence>
<dbReference type="EMBL" id="JAXQNO010000016">
    <property type="protein sequence ID" value="KAK4781820.1"/>
    <property type="molecule type" value="Genomic_DNA"/>
</dbReference>
<evidence type="ECO:0008006" key="4">
    <source>
        <dbReference type="Google" id="ProtNLM"/>
    </source>
</evidence>
<gene>
    <name evidence="2" type="ORF">SAY86_015922</name>
</gene>
<proteinExistence type="predicted"/>
<dbReference type="PANTHER" id="PTHR42938:SF11">
    <property type="entry name" value="ERYTHRONATE-4-PHOSPHATE DEHYDROGENASE FAMILY PROTEIN"/>
    <property type="match status" value="1"/>
</dbReference>
<keyword evidence="1" id="KW-0472">Membrane</keyword>
<sequence>MEQVANHSLDIIRYSPHHQPFRKSLVSWFDLRVFYVRISNLQVDGSTPELLTVNHIPLDPETILEVNGSKSSVYSNGVGFHLRRDRADKKSEEATFVSTHSVRLTGGVKFDVLEGDDMILSGVLEVCKANGFEGESKNGIKKWSMTCEPGLSSGFGFLRKSESVPLTIEVYVAGCFSGSPIMLTKTLQISSRKKQVRRPMLDAIPETEAEFLDKEESFGLQLQAAKNLGMSEDEEDCNYDYNYNMHWKRRMEYMDNEDGELSWFKAGVRVGVGIGLGICVGIGVGVGLLTRTYRATTRNLRGRLV</sequence>
<dbReference type="AlphaFoldDB" id="A0AAN7QZE5"/>